<dbReference type="EC" id="4.2.1.19" evidence="6"/>
<dbReference type="Proteomes" id="UP000275843">
    <property type="component" value="Chromosome"/>
</dbReference>
<dbReference type="CDD" id="cd07914">
    <property type="entry name" value="IGPD"/>
    <property type="match status" value="1"/>
</dbReference>
<dbReference type="RefSeq" id="WP_009991115.1">
    <property type="nucleotide sequence ID" value="NZ_CP011055.2"/>
</dbReference>
<dbReference type="Proteomes" id="UP000273194">
    <property type="component" value="Chromosome"/>
</dbReference>
<evidence type="ECO:0000313" key="7">
    <source>
        <dbReference type="EMBL" id="AKA73936.1"/>
    </source>
</evidence>
<dbReference type="FunFam" id="3.30.230.40:FF:000001">
    <property type="entry name" value="Imidazoleglycerol-phosphate dehydratase HisB"/>
    <property type="match status" value="1"/>
</dbReference>
<organism evidence="7 20">
    <name type="scientific">Saccharolobus solfataricus</name>
    <name type="common">Sulfolobus solfataricus</name>
    <dbReference type="NCBI Taxonomy" id="2287"/>
    <lineage>
        <taxon>Archaea</taxon>
        <taxon>Thermoproteota</taxon>
        <taxon>Thermoprotei</taxon>
        <taxon>Sulfolobales</taxon>
        <taxon>Sulfolobaceae</taxon>
        <taxon>Saccharolobus</taxon>
    </lineage>
</organism>
<evidence type="ECO:0000256" key="2">
    <source>
        <dbReference type="ARBA" id="ARBA00016664"/>
    </source>
</evidence>
<dbReference type="EMBL" id="CP033239">
    <property type="protein sequence ID" value="AZF78887.1"/>
    <property type="molecule type" value="Genomic_DNA"/>
</dbReference>
<proteinExistence type="inferred from homology"/>
<dbReference type="PANTHER" id="PTHR23133:SF2">
    <property type="entry name" value="IMIDAZOLEGLYCEROL-PHOSPHATE DEHYDRATASE"/>
    <property type="match status" value="1"/>
</dbReference>
<evidence type="ECO:0000313" key="20">
    <source>
        <dbReference type="Proteomes" id="UP000033085"/>
    </source>
</evidence>
<evidence type="ECO:0000313" key="26">
    <source>
        <dbReference type="Proteomes" id="UP000273443"/>
    </source>
</evidence>
<dbReference type="EMBL" id="CP011056">
    <property type="protein sequence ID" value="AKA76633.1"/>
    <property type="molecule type" value="Genomic_DNA"/>
</dbReference>
<dbReference type="KEGG" id="ssol:SULB_1688"/>
<evidence type="ECO:0000313" key="9">
    <source>
        <dbReference type="EMBL" id="AKA79327.1"/>
    </source>
</evidence>
<evidence type="ECO:0000313" key="10">
    <source>
        <dbReference type="EMBL" id="AZF68413.1"/>
    </source>
</evidence>
<evidence type="ECO:0000313" key="22">
    <source>
        <dbReference type="Proteomes" id="UP000076770"/>
    </source>
</evidence>
<reference evidence="18" key="3">
    <citation type="submission" date="2016-04" db="EMBL/GenBank/DDBJ databases">
        <authorList>
            <person name="Evans L.H."/>
            <person name="Alamgir A."/>
            <person name="Owens N."/>
            <person name="Weber N.D."/>
            <person name="Virtaneva K."/>
            <person name="Barbian K."/>
            <person name="Babar A."/>
            <person name="Rosenke K."/>
        </authorList>
    </citation>
    <scope>NUCLEOTIDE SEQUENCE</scope>
    <source>
        <strain evidence="18">P1</strain>
    </source>
</reference>
<dbReference type="Proteomes" id="UP000267993">
    <property type="component" value="Chromosome"/>
</dbReference>
<evidence type="ECO:0000256" key="6">
    <source>
        <dbReference type="HAMAP-Rule" id="MF_00076"/>
    </source>
</evidence>
<accession>A0A0E3GTJ6</accession>
<dbReference type="InterPro" id="IPR020568">
    <property type="entry name" value="Ribosomal_Su5_D2-typ_SF"/>
</dbReference>
<evidence type="ECO:0000313" key="14">
    <source>
        <dbReference type="EMBL" id="AZF78887.1"/>
    </source>
</evidence>
<dbReference type="Proteomes" id="UP000282269">
    <property type="component" value="Chromosome"/>
</dbReference>
<evidence type="ECO:0000313" key="25">
    <source>
        <dbReference type="Proteomes" id="UP000273194"/>
    </source>
</evidence>
<comment type="subcellular location">
    <subcellularLocation>
        <location evidence="6">Cytoplasm</location>
    </subcellularLocation>
</comment>
<evidence type="ECO:0000313" key="18">
    <source>
        <dbReference type="EMBL" id="SAI84146.1"/>
    </source>
</evidence>
<dbReference type="EMBL" id="CP011055">
    <property type="protein sequence ID" value="AKA73936.1"/>
    <property type="molecule type" value="Genomic_DNA"/>
</dbReference>
<dbReference type="PANTHER" id="PTHR23133">
    <property type="entry name" value="IMIDAZOLEGLYCEROL-PHOSPHATE DEHYDRATASE HIS7"/>
    <property type="match status" value="1"/>
</dbReference>
<reference evidence="22" key="2">
    <citation type="submission" date="2016-04" db="EMBL/GenBank/DDBJ databases">
        <authorList>
            <person name="Shah S.A."/>
            <person name="Garrett R.A."/>
        </authorList>
    </citation>
    <scope>NUCLEOTIDE SEQUENCE [LARGE SCALE GENOMIC DNA]</scope>
    <source>
        <strain evidence="22">ATCC 35091 / DSM 1616 / JCM 8930 / NBRC 15331 / P1</strain>
    </source>
</reference>
<dbReference type="SUPFAM" id="SSF54211">
    <property type="entry name" value="Ribosomal protein S5 domain 2-like"/>
    <property type="match status" value="2"/>
</dbReference>
<reference evidence="17 30" key="6">
    <citation type="journal article" date="2020" name="Nat. Commun.">
        <title>The structures of two archaeal type IV pili illuminate evolutionary relationships.</title>
        <authorList>
            <person name="Wang F."/>
            <person name="Baquero D.P."/>
            <person name="Su Z."/>
            <person name="Beltran L.C."/>
            <person name="Prangishvili D."/>
            <person name="Krupovic M."/>
            <person name="Egelman E.H."/>
        </authorList>
    </citation>
    <scope>NUCLEOTIDE SEQUENCE [LARGE SCALE GENOMIC DNA]</scope>
    <source>
        <strain evidence="17 30">POZ149</strain>
    </source>
</reference>
<dbReference type="GO" id="GO:0004424">
    <property type="term" value="F:imidazoleglycerol-phosphate dehydratase activity"/>
    <property type="evidence" value="ECO:0007669"/>
    <property type="project" value="UniProtKB-UniRule"/>
</dbReference>
<protein>
    <recommendedName>
        <fullName evidence="2 6">Imidazoleglycerol-phosphate dehydratase</fullName>
        <shortName evidence="6">IGPD</shortName>
        <ecNumber evidence="6">4.2.1.19</ecNumber>
    </recommendedName>
</protein>
<dbReference type="KEGG" id="ssof:SULC_1686"/>
<dbReference type="PROSITE" id="PS00955">
    <property type="entry name" value="IGP_DEHYDRATASE_2"/>
    <property type="match status" value="1"/>
</dbReference>
<dbReference type="Pfam" id="PF00475">
    <property type="entry name" value="IGPD"/>
    <property type="match status" value="1"/>
</dbReference>
<evidence type="ECO:0000313" key="12">
    <source>
        <dbReference type="EMBL" id="AZF73653.1"/>
    </source>
</evidence>
<evidence type="ECO:0000256" key="3">
    <source>
        <dbReference type="ARBA" id="ARBA00022605"/>
    </source>
</evidence>
<evidence type="ECO:0000256" key="1">
    <source>
        <dbReference type="ARBA" id="ARBA00005047"/>
    </source>
</evidence>
<dbReference type="Proteomes" id="UP000033106">
    <property type="component" value="Chromosome"/>
</dbReference>
<dbReference type="Proteomes" id="UP000594632">
    <property type="component" value="Chromosome"/>
</dbReference>
<evidence type="ECO:0000313" key="28">
    <source>
        <dbReference type="Proteomes" id="UP000278715"/>
    </source>
</evidence>
<evidence type="ECO:0000313" key="13">
    <source>
        <dbReference type="EMBL" id="AZF76277.1"/>
    </source>
</evidence>
<dbReference type="KEGG" id="ssoa:SULA_1687"/>
<dbReference type="PROSITE" id="PS00954">
    <property type="entry name" value="IGP_DEHYDRATASE_1"/>
    <property type="match status" value="1"/>
</dbReference>
<dbReference type="EMBL" id="LT549890">
    <property type="protein sequence ID" value="SAI84146.1"/>
    <property type="molecule type" value="Genomic_DNA"/>
</dbReference>
<dbReference type="Proteomes" id="UP000269431">
    <property type="component" value="Chromosome"/>
</dbReference>
<dbReference type="Gene3D" id="3.30.230.40">
    <property type="entry name" value="Imidazole glycerol phosphate dehydratase, domain 1"/>
    <property type="match status" value="2"/>
</dbReference>
<dbReference type="GeneID" id="1454874"/>
<evidence type="ECO:0000313" key="8">
    <source>
        <dbReference type="EMBL" id="AKA76633.1"/>
    </source>
</evidence>
<reference evidence="23 24" key="4">
    <citation type="journal article" date="2018" name="Proc. Natl. Acad. Sci. U.S.A.">
        <title>Nonmutational mechanism of inheritance in the Archaeon Sulfolobus solfataricus.</title>
        <authorList>
            <person name="Payne S."/>
            <person name="McCarthy S."/>
            <person name="Johnson T."/>
            <person name="North E."/>
            <person name="Blum P."/>
        </authorList>
    </citation>
    <scope>NUCLEOTIDE SEQUENCE [LARGE SCALE GENOMIC DNA]</scope>
    <source>
        <strain evidence="11 23">SARC-H</strain>
        <strain evidence="12 27">SARC-I</strain>
        <strain evidence="14 28">SARC-N</strain>
        <strain evidence="15 29">SARC-O</strain>
        <strain evidence="16 24">SUL120</strain>
        <strain evidence="10 25">SULG</strain>
        <strain evidence="13 26">SULM</strain>
    </source>
</reference>
<evidence type="ECO:0000313" key="19">
    <source>
        <dbReference type="Proteomes" id="UP000033057"/>
    </source>
</evidence>
<dbReference type="PATRIC" id="fig|2287.6.peg.1747"/>
<dbReference type="Proteomes" id="UP000033085">
    <property type="component" value="Chromosome"/>
</dbReference>
<evidence type="ECO:0000256" key="4">
    <source>
        <dbReference type="ARBA" id="ARBA00023102"/>
    </source>
</evidence>
<name>A0A0E3GTJ6_SACSO</name>
<dbReference type="NCBIfam" id="NF002114">
    <property type="entry name" value="PRK00951.2-4"/>
    <property type="match status" value="1"/>
</dbReference>
<dbReference type="EMBL" id="CP011057">
    <property type="protein sequence ID" value="AKA79327.1"/>
    <property type="molecule type" value="Genomic_DNA"/>
</dbReference>
<reference evidence="19 20" key="1">
    <citation type="journal article" date="2015" name="Genome Announc.">
        <title>Complete Genome Sequence of Sulfolobus solfataricus Strain 98/2 and Evolved Derivatives.</title>
        <authorList>
            <person name="McCarthy S."/>
            <person name="Gradnigo J."/>
            <person name="Johnson T."/>
            <person name="Payne S."/>
            <person name="Lipzen A."/>
            <person name="Martin J."/>
            <person name="Schackwitz W."/>
            <person name="Moriyama E."/>
            <person name="Blum P."/>
        </authorList>
    </citation>
    <scope>NUCLEOTIDE SEQUENCE [LARGE SCALE GENOMIC DNA]</scope>
    <source>
        <strain evidence="19">98/2 SULC</strain>
        <strain evidence="7">SARC-B</strain>
        <strain evidence="8">SARC-C</strain>
        <strain evidence="9 21">SULA</strain>
        <strain evidence="20">SULB</strain>
    </source>
</reference>
<evidence type="ECO:0000256" key="5">
    <source>
        <dbReference type="ARBA" id="ARBA00023239"/>
    </source>
</evidence>
<dbReference type="EMBL" id="CP033235">
    <property type="protein sequence ID" value="AZF68413.1"/>
    <property type="molecule type" value="Genomic_DNA"/>
</dbReference>
<keyword evidence="6" id="KW-0963">Cytoplasm</keyword>
<dbReference type="EMBL" id="CP033237">
    <property type="protein sequence ID" value="AZF73653.1"/>
    <property type="molecule type" value="Genomic_DNA"/>
</dbReference>
<evidence type="ECO:0000313" key="17">
    <source>
        <dbReference type="EMBL" id="QPG50877.1"/>
    </source>
</evidence>
<evidence type="ECO:0000313" key="15">
    <source>
        <dbReference type="EMBL" id="AZF81491.1"/>
    </source>
</evidence>
<dbReference type="EMBL" id="CP033240">
    <property type="protein sequence ID" value="AZF81491.1"/>
    <property type="molecule type" value="Genomic_DNA"/>
</dbReference>
<keyword evidence="4 6" id="KW-0368">Histidine biosynthesis</keyword>
<keyword evidence="5 6" id="KW-0456">Lyase</keyword>
<dbReference type="HAMAP" id="MF_00076">
    <property type="entry name" value="HisB"/>
    <property type="match status" value="1"/>
</dbReference>
<dbReference type="InterPro" id="IPR000807">
    <property type="entry name" value="ImidazoleglycerolP_deHydtase"/>
</dbReference>
<evidence type="ECO:0000313" key="27">
    <source>
        <dbReference type="Proteomes" id="UP000275843"/>
    </source>
</evidence>
<dbReference type="FunFam" id="3.30.230.40:FF:000003">
    <property type="entry name" value="Imidazoleglycerol-phosphate dehydratase HisB"/>
    <property type="match status" value="1"/>
</dbReference>
<dbReference type="InterPro" id="IPR020565">
    <property type="entry name" value="ImidazoleglycerP_deHydtase_CS"/>
</dbReference>
<evidence type="ECO:0000313" key="30">
    <source>
        <dbReference type="Proteomes" id="UP000594632"/>
    </source>
</evidence>
<keyword evidence="3 6" id="KW-0028">Amino-acid biosynthesis</keyword>
<comment type="pathway">
    <text evidence="1 6">Amino-acid biosynthesis; L-histidine biosynthesis; L-histidine from 5-phospho-alpha-D-ribose 1-diphosphate: step 6/9.</text>
</comment>
<reference evidence="7" key="5">
    <citation type="submission" date="2018-10" db="EMBL/GenBank/DDBJ databases">
        <authorList>
            <person name="McCarthy S."/>
            <person name="Gradnigo J."/>
            <person name="Johnson T."/>
            <person name="Payne S."/>
            <person name="Lipzen A."/>
            <person name="Schackwitz W."/>
            <person name="Martin J."/>
            <person name="Moriyama E."/>
            <person name="Blum P."/>
        </authorList>
    </citation>
    <scope>NUCLEOTIDE SEQUENCE</scope>
    <source>
        <strain evidence="7">SARC-B</strain>
        <strain evidence="8">SARC-C</strain>
        <strain evidence="9">SULA</strain>
    </source>
</reference>
<dbReference type="UniPathway" id="UPA00031">
    <property type="reaction ID" value="UER00011"/>
</dbReference>
<comment type="similarity">
    <text evidence="6">Belongs to the imidazoleglycerol-phosphate dehydratase family.</text>
</comment>
<dbReference type="OrthoDB" id="103579at2157"/>
<dbReference type="Proteomes" id="UP000278715">
    <property type="component" value="Chromosome"/>
</dbReference>
<dbReference type="NCBIfam" id="NF010121">
    <property type="entry name" value="PRK13598.1"/>
    <property type="match status" value="1"/>
</dbReference>
<evidence type="ECO:0000313" key="23">
    <source>
        <dbReference type="Proteomes" id="UP000267993"/>
    </source>
</evidence>
<dbReference type="GO" id="GO:0005737">
    <property type="term" value="C:cytoplasm"/>
    <property type="evidence" value="ECO:0007669"/>
    <property type="project" value="UniProtKB-SubCell"/>
</dbReference>
<dbReference type="EMBL" id="CP033236">
    <property type="protein sequence ID" value="AZF71033.1"/>
    <property type="molecule type" value="Genomic_DNA"/>
</dbReference>
<evidence type="ECO:0000313" key="16">
    <source>
        <dbReference type="EMBL" id="AZF84067.1"/>
    </source>
</evidence>
<evidence type="ECO:0000313" key="21">
    <source>
        <dbReference type="Proteomes" id="UP000033106"/>
    </source>
</evidence>
<dbReference type="SMR" id="A0A0E3GTJ6"/>
<dbReference type="AlphaFoldDB" id="A0A0E3GTJ6"/>
<evidence type="ECO:0000313" key="24">
    <source>
        <dbReference type="Proteomes" id="UP000269431"/>
    </source>
</evidence>
<dbReference type="InterPro" id="IPR038494">
    <property type="entry name" value="IGPD_sf"/>
</dbReference>
<dbReference type="Proteomes" id="UP000273443">
    <property type="component" value="Chromosome"/>
</dbReference>
<dbReference type="Proteomes" id="UP000076770">
    <property type="component" value="Chromosome i"/>
</dbReference>
<dbReference type="EMBL" id="CP050869">
    <property type="protein sequence ID" value="QPG50877.1"/>
    <property type="molecule type" value="Genomic_DNA"/>
</dbReference>
<evidence type="ECO:0000313" key="29">
    <source>
        <dbReference type="Proteomes" id="UP000282269"/>
    </source>
</evidence>
<sequence>MSRSANITRETKETKIEVLLDIDRKGEVKVSTPIPFFNHMLITLLTYMNSTAIVSATDKLPYDDHHIVEDVAITLGLAIKTALGDKRGIKRFSHQIIPMDDALVLVSLDISNRGMAFVNLNLKRSEIGGLATENVPHFFQSFAYNSGITLHISQLSGYNTHHIIEASFKALGLALYEATRIVDNEIRSTKGII</sequence>
<dbReference type="OMA" id="GIPFFDH"/>
<gene>
    <name evidence="7" type="primary">hisBd</name>
    <name evidence="6" type="synonym">hisB</name>
    <name evidence="17" type="ORF">HFC64_14605</name>
    <name evidence="18" type="ORF">SSOP1_0591</name>
    <name evidence="9" type="ORF">SULA_1687</name>
    <name evidence="7" type="ORF">SULB_1688</name>
    <name evidence="8" type="ORF">SULC_1686</name>
    <name evidence="10" type="ORF">SULG_08460</name>
    <name evidence="11" type="ORF">SULH_08460</name>
    <name evidence="12" type="ORF">SULI_08460</name>
    <name evidence="13" type="ORF">SULM_08460</name>
    <name evidence="14" type="ORF">SULN_08460</name>
    <name evidence="15" type="ORF">SULO_08470</name>
    <name evidence="16" type="ORF">SULZ_08385</name>
</gene>
<dbReference type="GeneID" id="44129597"/>
<dbReference type="EMBL" id="CP033241">
    <property type="protein sequence ID" value="AZF84067.1"/>
    <property type="molecule type" value="Genomic_DNA"/>
</dbReference>
<evidence type="ECO:0000313" key="11">
    <source>
        <dbReference type="EMBL" id="AZF71033.1"/>
    </source>
</evidence>
<comment type="catalytic activity">
    <reaction evidence="6">
        <text>D-erythro-1-(imidazol-4-yl)glycerol 3-phosphate = 3-(imidazol-4-yl)-2-oxopropyl phosphate + H2O</text>
        <dbReference type="Rhea" id="RHEA:11040"/>
        <dbReference type="ChEBI" id="CHEBI:15377"/>
        <dbReference type="ChEBI" id="CHEBI:57766"/>
        <dbReference type="ChEBI" id="CHEBI:58278"/>
        <dbReference type="EC" id="4.2.1.19"/>
    </reaction>
</comment>
<dbReference type="EMBL" id="CP033238">
    <property type="protein sequence ID" value="AZF76277.1"/>
    <property type="molecule type" value="Genomic_DNA"/>
</dbReference>
<dbReference type="GO" id="GO:0000105">
    <property type="term" value="P:L-histidine biosynthetic process"/>
    <property type="evidence" value="ECO:0007669"/>
    <property type="project" value="UniProtKB-UniRule"/>
</dbReference>
<dbReference type="Proteomes" id="UP000033057">
    <property type="component" value="Chromosome"/>
</dbReference>